<dbReference type="Gene3D" id="3.40.50.720">
    <property type="entry name" value="NAD(P)-binding Rossmann-like Domain"/>
    <property type="match status" value="1"/>
</dbReference>
<dbReference type="PANTHER" id="PTHR24320:SF152">
    <property type="entry name" value="SHORT-CHAIN DEHYDROGENASE_REDUCTASE FAMILY PROTEIN"/>
    <property type="match status" value="1"/>
</dbReference>
<evidence type="ECO:0000256" key="1">
    <source>
        <dbReference type="ARBA" id="ARBA00006484"/>
    </source>
</evidence>
<dbReference type="PRINTS" id="PR00081">
    <property type="entry name" value="GDHRDH"/>
</dbReference>
<organism evidence="4 5">
    <name type="scientific">Daldinia eschscholtzii</name>
    <dbReference type="NCBI Taxonomy" id="292717"/>
    <lineage>
        <taxon>Eukaryota</taxon>
        <taxon>Fungi</taxon>
        <taxon>Dikarya</taxon>
        <taxon>Ascomycota</taxon>
        <taxon>Pezizomycotina</taxon>
        <taxon>Sordariomycetes</taxon>
        <taxon>Xylariomycetidae</taxon>
        <taxon>Xylariales</taxon>
        <taxon>Hypoxylaceae</taxon>
        <taxon>Daldinia</taxon>
    </lineage>
</organism>
<evidence type="ECO:0008006" key="6">
    <source>
        <dbReference type="Google" id="ProtNLM"/>
    </source>
</evidence>
<dbReference type="Proteomes" id="UP001369815">
    <property type="component" value="Unassembled WGS sequence"/>
</dbReference>
<name>A0AAX6MXV3_9PEZI</name>
<comment type="caution">
    <text evidence="4">The sequence shown here is derived from an EMBL/GenBank/DDBJ whole genome shotgun (WGS) entry which is preliminary data.</text>
</comment>
<dbReference type="Pfam" id="PF00106">
    <property type="entry name" value="adh_short"/>
    <property type="match status" value="1"/>
</dbReference>
<dbReference type="PROSITE" id="PS00061">
    <property type="entry name" value="ADH_SHORT"/>
    <property type="match status" value="1"/>
</dbReference>
<dbReference type="InterPro" id="IPR002347">
    <property type="entry name" value="SDR_fam"/>
</dbReference>
<protein>
    <recommendedName>
        <fullName evidence="6">Short-chain dehydrogenase</fullName>
    </recommendedName>
</protein>
<dbReference type="SUPFAM" id="SSF51735">
    <property type="entry name" value="NAD(P)-binding Rossmann-fold domains"/>
    <property type="match status" value="1"/>
</dbReference>
<sequence>MNTMKGTILVTGANGGLGSAIAKELTSQPKYSGYHNLLVVRDATRASALKSVLSKTSHSHDIVSLDLTNLDNVRQVAETINARVATGEIPLIQTLILNAGFQDFGKQVWTEDGFDVTFSANYLGHWLLTLLLLKSMDKSSGRIVVVGSQSHDPYDERNDSTQAFADEKHKTFVNDQASFAAIAKGSWSSAQEDPSWKGGFRRYGASKLFLIMMIHELQRRMNSDPVLKNVCILGVDPGTMTTGLQRHASWFIRVLVFQIIYPIIAFLMPNGPVRTTQQSASRILHAGLESSPELGESPRGLYFINGALLETSAESRDARKRDLVWKESVKYAHLEEGETILRDWQ</sequence>
<dbReference type="GO" id="GO:0016491">
    <property type="term" value="F:oxidoreductase activity"/>
    <property type="evidence" value="ECO:0007669"/>
    <property type="project" value="UniProtKB-KW"/>
</dbReference>
<gene>
    <name evidence="4" type="ORF">Daesc_000107</name>
</gene>
<reference evidence="4 5" key="1">
    <citation type="journal article" date="2024" name="Front Chem Biol">
        <title>Unveiling the potential of Daldinia eschscholtzii MFLUCC 19-0629 through bioactivity and bioinformatics studies for enhanced sustainable agriculture production.</title>
        <authorList>
            <person name="Brooks S."/>
            <person name="Weaver J.A."/>
            <person name="Klomchit A."/>
            <person name="Alharthi S.A."/>
            <person name="Onlamun T."/>
            <person name="Nurani R."/>
            <person name="Vong T.K."/>
            <person name="Alberti F."/>
            <person name="Greco C."/>
        </authorList>
    </citation>
    <scope>NUCLEOTIDE SEQUENCE [LARGE SCALE GENOMIC DNA]</scope>
    <source>
        <strain evidence="4">MFLUCC 19-0629</strain>
    </source>
</reference>
<proteinExistence type="inferred from homology"/>
<evidence type="ECO:0000256" key="2">
    <source>
        <dbReference type="ARBA" id="ARBA00022857"/>
    </source>
</evidence>
<dbReference type="InterPro" id="IPR020904">
    <property type="entry name" value="Sc_DH/Rdtase_CS"/>
</dbReference>
<evidence type="ECO:0000313" key="4">
    <source>
        <dbReference type="EMBL" id="KAK6957324.1"/>
    </source>
</evidence>
<dbReference type="InterPro" id="IPR036291">
    <property type="entry name" value="NAD(P)-bd_dom_sf"/>
</dbReference>
<keyword evidence="3" id="KW-0560">Oxidoreductase</keyword>
<evidence type="ECO:0000313" key="5">
    <source>
        <dbReference type="Proteomes" id="UP001369815"/>
    </source>
</evidence>
<evidence type="ECO:0000256" key="3">
    <source>
        <dbReference type="ARBA" id="ARBA00023002"/>
    </source>
</evidence>
<comment type="similarity">
    <text evidence="1">Belongs to the short-chain dehydrogenases/reductases (SDR) family.</text>
</comment>
<keyword evidence="5" id="KW-1185">Reference proteome</keyword>
<keyword evidence="2" id="KW-0521">NADP</keyword>
<dbReference type="AlphaFoldDB" id="A0AAX6MXV3"/>
<dbReference type="EMBL" id="JBANMG010000001">
    <property type="protein sequence ID" value="KAK6957324.1"/>
    <property type="molecule type" value="Genomic_DNA"/>
</dbReference>
<dbReference type="PANTHER" id="PTHR24320">
    <property type="entry name" value="RETINOL DEHYDROGENASE"/>
    <property type="match status" value="1"/>
</dbReference>
<accession>A0AAX6MXV3</accession>